<organism evidence="1 2">
    <name type="scientific">Planococcus chinensis</name>
    <dbReference type="NCBI Taxonomy" id="272917"/>
    <lineage>
        <taxon>Bacteria</taxon>
        <taxon>Bacillati</taxon>
        <taxon>Bacillota</taxon>
        <taxon>Bacilli</taxon>
        <taxon>Bacillales</taxon>
        <taxon>Caryophanaceae</taxon>
        <taxon>Planococcus</taxon>
    </lineage>
</organism>
<comment type="caution">
    <text evidence="1">The sequence shown here is derived from an EMBL/GenBank/DDBJ whole genome shotgun (WGS) entry which is preliminary data.</text>
</comment>
<protein>
    <recommendedName>
        <fullName evidence="3">DUF5590 domain-containing protein</fullName>
    </recommendedName>
</protein>
<evidence type="ECO:0000313" key="2">
    <source>
        <dbReference type="Proteomes" id="UP001597273"/>
    </source>
</evidence>
<dbReference type="RefSeq" id="WP_204891654.1">
    <property type="nucleotide sequence ID" value="NZ_JBHUFW010000002.1"/>
</dbReference>
<proteinExistence type="predicted"/>
<sequence>MAKRLLISFGALLAISFLGFRIFGLFMAYEPEPSKREAEALTHVYDLEEFGPVEGSLLYTPENWGFFNDYTIAIVEQQLGEGKAYADQYVLIKAGERLTENEKGELGKRLVGRNADVRSKHKTQVYQQGNKISEAWYYKTVFTSGNERYLSFIPMDAEDGQGFNFSREGYMYFKDF</sequence>
<gene>
    <name evidence="1" type="ORF">ACFSDB_00175</name>
</gene>
<evidence type="ECO:0000313" key="1">
    <source>
        <dbReference type="EMBL" id="MFD1861316.1"/>
    </source>
</evidence>
<dbReference type="Proteomes" id="UP001597273">
    <property type="component" value="Unassembled WGS sequence"/>
</dbReference>
<name>A0ABW4QCP9_9BACL</name>
<keyword evidence="2" id="KW-1185">Reference proteome</keyword>
<reference evidence="2" key="1">
    <citation type="journal article" date="2019" name="Int. J. Syst. Evol. Microbiol.">
        <title>The Global Catalogue of Microorganisms (GCM) 10K type strain sequencing project: providing services to taxonomists for standard genome sequencing and annotation.</title>
        <authorList>
            <consortium name="The Broad Institute Genomics Platform"/>
            <consortium name="The Broad Institute Genome Sequencing Center for Infectious Disease"/>
            <person name="Wu L."/>
            <person name="Ma J."/>
        </authorList>
    </citation>
    <scope>NUCLEOTIDE SEQUENCE [LARGE SCALE GENOMIC DNA]</scope>
    <source>
        <strain evidence="2">CGMCC 1.15475</strain>
    </source>
</reference>
<accession>A0ABW4QCP9</accession>
<evidence type="ECO:0008006" key="3">
    <source>
        <dbReference type="Google" id="ProtNLM"/>
    </source>
</evidence>
<dbReference type="EMBL" id="JBHUFW010000002">
    <property type="protein sequence ID" value="MFD1861316.1"/>
    <property type="molecule type" value="Genomic_DNA"/>
</dbReference>